<accession>A0ABR2UCW6</accession>
<evidence type="ECO:0000313" key="1">
    <source>
        <dbReference type="EMBL" id="KAK9047363.1"/>
    </source>
</evidence>
<gene>
    <name evidence="1" type="ORF">V6N11_053209</name>
</gene>
<name>A0ABR2UCW6_9ROSI</name>
<reference evidence="1 2" key="1">
    <citation type="journal article" date="2024" name="G3 (Bethesda)">
        <title>Genome assembly of Hibiscus sabdariffa L. provides insights into metabolisms of medicinal natural products.</title>
        <authorList>
            <person name="Kim T."/>
        </authorList>
    </citation>
    <scope>NUCLEOTIDE SEQUENCE [LARGE SCALE GENOMIC DNA]</scope>
    <source>
        <strain evidence="1">TK-2024</strain>
        <tissue evidence="1">Old leaves</tissue>
    </source>
</reference>
<evidence type="ECO:0000313" key="2">
    <source>
        <dbReference type="Proteomes" id="UP001396334"/>
    </source>
</evidence>
<organism evidence="1 2">
    <name type="scientific">Hibiscus sabdariffa</name>
    <name type="common">roselle</name>
    <dbReference type="NCBI Taxonomy" id="183260"/>
    <lineage>
        <taxon>Eukaryota</taxon>
        <taxon>Viridiplantae</taxon>
        <taxon>Streptophyta</taxon>
        <taxon>Embryophyta</taxon>
        <taxon>Tracheophyta</taxon>
        <taxon>Spermatophyta</taxon>
        <taxon>Magnoliopsida</taxon>
        <taxon>eudicotyledons</taxon>
        <taxon>Gunneridae</taxon>
        <taxon>Pentapetalae</taxon>
        <taxon>rosids</taxon>
        <taxon>malvids</taxon>
        <taxon>Malvales</taxon>
        <taxon>Malvaceae</taxon>
        <taxon>Malvoideae</taxon>
        <taxon>Hibiscus</taxon>
    </lineage>
</organism>
<sequence length="81" mass="9243">MVVVGQSRCPLSYIWNLRSAYQKTLSKGSTGWPNTGYWNSIMCEPEQCQIGNFLVSRSFWCGLGSFMEKVVQLCTVFFLEC</sequence>
<dbReference type="Proteomes" id="UP001396334">
    <property type="component" value="Unassembled WGS sequence"/>
</dbReference>
<proteinExistence type="predicted"/>
<comment type="caution">
    <text evidence="1">The sequence shown here is derived from an EMBL/GenBank/DDBJ whole genome shotgun (WGS) entry which is preliminary data.</text>
</comment>
<protein>
    <submittedName>
        <fullName evidence="1">Uncharacterized protein</fullName>
    </submittedName>
</protein>
<dbReference type="EMBL" id="JBBPBN010000001">
    <property type="protein sequence ID" value="KAK9047363.1"/>
    <property type="molecule type" value="Genomic_DNA"/>
</dbReference>
<keyword evidence="2" id="KW-1185">Reference proteome</keyword>